<feature type="transmembrane region" description="Helical" evidence="9">
    <location>
        <begin position="592"/>
        <end position="614"/>
    </location>
</feature>
<protein>
    <submittedName>
        <fullName evidence="11">Polar amino acid transport system substrate-binding protein</fullName>
    </submittedName>
</protein>
<evidence type="ECO:0000256" key="6">
    <source>
        <dbReference type="ARBA" id="ARBA00022729"/>
    </source>
</evidence>
<keyword evidence="5 9" id="KW-0812">Transmembrane</keyword>
<dbReference type="InterPro" id="IPR010065">
    <property type="entry name" value="AA_ABC_transptr_permease_3TM"/>
</dbReference>
<evidence type="ECO:0000256" key="2">
    <source>
        <dbReference type="ARBA" id="ARBA00010072"/>
    </source>
</evidence>
<gene>
    <name evidence="11" type="ORF">SAMN05661053_1684</name>
</gene>
<feature type="transmembrane region" description="Helical" evidence="9">
    <location>
        <begin position="655"/>
        <end position="672"/>
    </location>
</feature>
<dbReference type="PANTHER" id="PTHR35936:SF19">
    <property type="entry name" value="AMINO-ACID-BINDING PROTEIN YXEM-RELATED"/>
    <property type="match status" value="1"/>
</dbReference>
<keyword evidence="8 9" id="KW-0472">Membrane</keyword>
<evidence type="ECO:0000256" key="3">
    <source>
        <dbReference type="ARBA" id="ARBA00022448"/>
    </source>
</evidence>
<evidence type="ECO:0000259" key="10">
    <source>
        <dbReference type="PROSITE" id="PS50928"/>
    </source>
</evidence>
<name>A0A380S6D5_FIBSU</name>
<keyword evidence="3 9" id="KW-0813">Transport</keyword>
<keyword evidence="7 9" id="KW-1133">Transmembrane helix</keyword>
<dbReference type="AlphaFoldDB" id="A0A380S6D5"/>
<dbReference type="PROSITE" id="PS51257">
    <property type="entry name" value="PROKAR_LIPOPROTEIN"/>
    <property type="match status" value="1"/>
</dbReference>
<dbReference type="EMBL" id="UHJL01000002">
    <property type="protein sequence ID" value="SUQ24288.1"/>
    <property type="molecule type" value="Genomic_DNA"/>
</dbReference>
<feature type="domain" description="ABC transmembrane type-1" evidence="10">
    <location>
        <begin position="588"/>
        <end position="775"/>
    </location>
</feature>
<comment type="subcellular location">
    <subcellularLocation>
        <location evidence="1">Cell inner membrane</location>
        <topology evidence="1">Multi-pass membrane protein</topology>
    </subcellularLocation>
    <subcellularLocation>
        <location evidence="9">Cell membrane</location>
        <topology evidence="9">Multi-pass membrane protein</topology>
    </subcellularLocation>
</comment>
<keyword evidence="6" id="KW-0732">Signal</keyword>
<organism evidence="11 12">
    <name type="scientific">Fibrobacter succinogenes</name>
    <name type="common">Bacteroides succinogenes</name>
    <dbReference type="NCBI Taxonomy" id="833"/>
    <lineage>
        <taxon>Bacteria</taxon>
        <taxon>Pseudomonadati</taxon>
        <taxon>Fibrobacterota</taxon>
        <taxon>Fibrobacteria</taxon>
        <taxon>Fibrobacterales</taxon>
        <taxon>Fibrobacteraceae</taxon>
        <taxon>Fibrobacter</taxon>
    </lineage>
</organism>
<dbReference type="CDD" id="cd06261">
    <property type="entry name" value="TM_PBP2"/>
    <property type="match status" value="1"/>
</dbReference>
<dbReference type="InterPro" id="IPR000515">
    <property type="entry name" value="MetI-like"/>
</dbReference>
<dbReference type="NCBIfam" id="TIGR01726">
    <property type="entry name" value="HEQRo_perm_3TM"/>
    <property type="match status" value="1"/>
</dbReference>
<evidence type="ECO:0000256" key="4">
    <source>
        <dbReference type="ARBA" id="ARBA00022475"/>
    </source>
</evidence>
<dbReference type="SUPFAM" id="SSF53850">
    <property type="entry name" value="Periplasmic binding protein-like II"/>
    <property type="match status" value="3"/>
</dbReference>
<dbReference type="CDD" id="cd13530">
    <property type="entry name" value="PBP2_peptides_like"/>
    <property type="match status" value="1"/>
</dbReference>
<dbReference type="Gene3D" id="1.10.3720.10">
    <property type="entry name" value="MetI-like"/>
    <property type="match status" value="1"/>
</dbReference>
<evidence type="ECO:0000256" key="5">
    <source>
        <dbReference type="ARBA" id="ARBA00022692"/>
    </source>
</evidence>
<dbReference type="Pfam" id="PF00528">
    <property type="entry name" value="BPD_transp_1"/>
    <property type="match status" value="1"/>
</dbReference>
<evidence type="ECO:0000256" key="9">
    <source>
        <dbReference type="RuleBase" id="RU363032"/>
    </source>
</evidence>
<evidence type="ECO:0000256" key="1">
    <source>
        <dbReference type="ARBA" id="ARBA00004429"/>
    </source>
</evidence>
<evidence type="ECO:0000313" key="11">
    <source>
        <dbReference type="EMBL" id="SUQ24288.1"/>
    </source>
</evidence>
<proteinExistence type="inferred from homology"/>
<dbReference type="InterPro" id="IPR001638">
    <property type="entry name" value="Solute-binding_3/MltF_N"/>
</dbReference>
<dbReference type="GO" id="GO:0022857">
    <property type="term" value="F:transmembrane transporter activity"/>
    <property type="evidence" value="ECO:0007669"/>
    <property type="project" value="InterPro"/>
</dbReference>
<dbReference type="InterPro" id="IPR035906">
    <property type="entry name" value="MetI-like_sf"/>
</dbReference>
<keyword evidence="4" id="KW-1003">Cell membrane</keyword>
<evidence type="ECO:0000256" key="8">
    <source>
        <dbReference type="ARBA" id="ARBA00023136"/>
    </source>
</evidence>
<evidence type="ECO:0000256" key="7">
    <source>
        <dbReference type="ARBA" id="ARBA00022989"/>
    </source>
</evidence>
<dbReference type="PROSITE" id="PS50928">
    <property type="entry name" value="ABC_TM1"/>
    <property type="match status" value="1"/>
</dbReference>
<dbReference type="Gene3D" id="3.40.190.10">
    <property type="entry name" value="Periplasmic binding protein-like II"/>
    <property type="match status" value="5"/>
</dbReference>
<dbReference type="RefSeq" id="WP_109572822.1">
    <property type="nucleotide sequence ID" value="NZ_UHJL01000002.1"/>
</dbReference>
<comment type="similarity">
    <text evidence="2">Belongs to the binding-protein-dependent transport system permease family. HisMQ subfamily.</text>
</comment>
<dbReference type="SUPFAM" id="SSF161098">
    <property type="entry name" value="MetI-like"/>
    <property type="match status" value="1"/>
</dbReference>
<sequence>MKKILEYLACLMALTVLLAGCSEEVRKIESAAQLNDPQYTIGYEEGCDSALKDVPPRFRKLRLKYNSIADMNKNENLVLGMQTGFVFVDKETRRMLPKAEIKYYKSTPDMAYMVANGKLDGFINDEPVIRYAALENPNLAYIHADFEPMDIVIVFPKNEKAKALRDEMDEFIDKMHLSGMLDSIDNIWLGEDEEKKVVEFPKAKPGMPTFKMATSAVNPPFEYIKNGKIVGYEMDLMARFCKEKGCGLEVHDVAFESVILGIETGMYDFAAATLSATPIFKEKNYLSHPIYVSECVMAVQILDGKAKQQVAKNPEDMIKSLNRDGAKIGLMTGGAFDKVLNEFFPTAKSLFFNTYADMVKSIDAGKLDAMLVDEPTARLLVEGRKEVEIVNKILEKANYAFAFSKSEKGEKLCAQMTEFIQNSIKQGLQTDLESVWFGSDESLKKIDLSKLKATNGTLHLATNVEVAPFVYIKDNAIVGYDIDWVVRFCEAYGYGLEIVNMNFESILPSIVSGASDLAVGEITVTAERKRSVNFSTPVYDGGVVAIVKRTAEEEAIAPYEETFWGSLKKSFERTFVREDRWKLVAQGVGVTIFISILSGILGSLIGFGFCMLRLSRRQYANIFALGYIRLLQGIPSVVLLMVLFYIVFARTGLDGVWVAIIGFGMNFGAYAAEIMRTGILAVDKGQMEAALALGYTKPRAFFKIVFPQAAHHFLPVFQGEFISMVKMTSVVGYIAILDLTKASDIIRSRTYEAFFPLIMTAIIYLIIIWILTRVLTMLQRRLDPKIRAKRK</sequence>
<evidence type="ECO:0000313" key="12">
    <source>
        <dbReference type="Proteomes" id="UP000255423"/>
    </source>
</evidence>
<dbReference type="Proteomes" id="UP000255423">
    <property type="component" value="Unassembled WGS sequence"/>
</dbReference>
<feature type="transmembrane region" description="Helical" evidence="9">
    <location>
        <begin position="753"/>
        <end position="772"/>
    </location>
</feature>
<dbReference type="SMART" id="SM00062">
    <property type="entry name" value="PBPb"/>
    <property type="match status" value="1"/>
</dbReference>
<dbReference type="Pfam" id="PF00497">
    <property type="entry name" value="SBP_bac_3"/>
    <property type="match status" value="2"/>
</dbReference>
<dbReference type="GO" id="GO:0043190">
    <property type="term" value="C:ATP-binding cassette (ABC) transporter complex"/>
    <property type="evidence" value="ECO:0007669"/>
    <property type="project" value="InterPro"/>
</dbReference>
<dbReference type="PANTHER" id="PTHR35936">
    <property type="entry name" value="MEMBRANE-BOUND LYTIC MUREIN TRANSGLYCOSYLASE F"/>
    <property type="match status" value="1"/>
</dbReference>
<reference evidence="11 12" key="1">
    <citation type="submission" date="2017-08" db="EMBL/GenBank/DDBJ databases">
        <authorList>
            <person name="de Groot N.N."/>
        </authorList>
    </citation>
    <scope>NUCLEOTIDE SEQUENCE [LARGE SCALE GENOMIC DNA]</scope>
    <source>
        <strain evidence="11 12">HM2</strain>
    </source>
</reference>
<feature type="transmembrane region" description="Helical" evidence="9">
    <location>
        <begin position="626"/>
        <end position="649"/>
    </location>
</feature>
<accession>A0A380S6D5</accession>